<dbReference type="InterPro" id="IPR029063">
    <property type="entry name" value="SAM-dependent_MTases_sf"/>
</dbReference>
<keyword evidence="2" id="KW-1185">Reference proteome</keyword>
<proteinExistence type="predicted"/>
<dbReference type="Gene3D" id="3.40.50.150">
    <property type="entry name" value="Vaccinia Virus protein VP39"/>
    <property type="match status" value="1"/>
</dbReference>
<sequence>MTNMINDLQFAYLKKKYHIDTSAPASENRLTLDKIFVDDFPSKIKDKFVVDFGCGLGGDTEAMAQWGAKLSLGLEIRPELVADNLERIQLPNCTFATTLPENLQSQADLIISIDAFEHFDQPAEMLKIMYNCLRPGGEAYISFGPTWYHPHGGHAFSVFPWSHLLFTEKALIRWRNQFYHDGATKFNEVAGGLNQLSIADFEKIFNESPFEIIELNCKPIKGKKWLQKLLGREFATSMVLVRLRKPLAIH</sequence>
<organism evidence="1 2">
    <name type="scientific">Bacteriovorax stolpii</name>
    <name type="common">Bdellovibrio stolpii</name>
    <dbReference type="NCBI Taxonomy" id="960"/>
    <lineage>
        <taxon>Bacteria</taxon>
        <taxon>Pseudomonadati</taxon>
        <taxon>Bdellovibrionota</taxon>
        <taxon>Bacteriovoracia</taxon>
        <taxon>Bacteriovoracales</taxon>
        <taxon>Bacteriovoracaceae</taxon>
        <taxon>Bacteriovorax</taxon>
    </lineage>
</organism>
<evidence type="ECO:0000313" key="1">
    <source>
        <dbReference type="EMBL" id="AUN99718.1"/>
    </source>
</evidence>
<dbReference type="PANTHER" id="PTHR43861">
    <property type="entry name" value="TRANS-ACONITATE 2-METHYLTRANSFERASE-RELATED"/>
    <property type="match status" value="1"/>
</dbReference>
<gene>
    <name evidence="1" type="ORF">C0V70_16710</name>
</gene>
<accession>A0A2K9NW25</accession>
<evidence type="ECO:0008006" key="3">
    <source>
        <dbReference type="Google" id="ProtNLM"/>
    </source>
</evidence>
<dbReference type="OrthoDB" id="5517736at2"/>
<dbReference type="AlphaFoldDB" id="A0A2K9NW25"/>
<dbReference type="Proteomes" id="UP000235584">
    <property type="component" value="Chromosome"/>
</dbReference>
<protein>
    <recommendedName>
        <fullName evidence="3">Methyltransferase type 11 domain-containing protein</fullName>
    </recommendedName>
</protein>
<dbReference type="SUPFAM" id="SSF53335">
    <property type="entry name" value="S-adenosyl-L-methionine-dependent methyltransferases"/>
    <property type="match status" value="1"/>
</dbReference>
<dbReference type="Pfam" id="PF13489">
    <property type="entry name" value="Methyltransf_23"/>
    <property type="match status" value="1"/>
</dbReference>
<name>A0A2K9NW25_BACTC</name>
<reference evidence="1 2" key="1">
    <citation type="submission" date="2018-01" db="EMBL/GenBank/DDBJ databases">
        <title>Complete genome sequence of Bacteriovorax stolpii DSM12778.</title>
        <authorList>
            <person name="Tang B."/>
            <person name="Chang J."/>
        </authorList>
    </citation>
    <scope>NUCLEOTIDE SEQUENCE [LARGE SCALE GENOMIC DNA]</scope>
    <source>
        <strain evidence="1 2">DSM 12778</strain>
    </source>
</reference>
<dbReference type="KEGG" id="bsto:C0V70_16710"/>
<evidence type="ECO:0000313" key="2">
    <source>
        <dbReference type="Proteomes" id="UP000235584"/>
    </source>
</evidence>
<dbReference type="EMBL" id="CP025704">
    <property type="protein sequence ID" value="AUN99718.1"/>
    <property type="molecule type" value="Genomic_DNA"/>
</dbReference>
<dbReference type="CDD" id="cd02440">
    <property type="entry name" value="AdoMet_MTases"/>
    <property type="match status" value="1"/>
</dbReference>